<dbReference type="EMBL" id="QTSX02007272">
    <property type="protein sequence ID" value="KAJ9049130.1"/>
    <property type="molecule type" value="Genomic_DNA"/>
</dbReference>
<name>A0ACC2RGE0_9FUNG</name>
<proteinExistence type="predicted"/>
<comment type="caution">
    <text evidence="1">The sequence shown here is derived from an EMBL/GenBank/DDBJ whole genome shotgun (WGS) entry which is preliminary data.</text>
</comment>
<organism evidence="1 2">
    <name type="scientific">Entomophthora muscae</name>
    <dbReference type="NCBI Taxonomy" id="34485"/>
    <lineage>
        <taxon>Eukaryota</taxon>
        <taxon>Fungi</taxon>
        <taxon>Fungi incertae sedis</taxon>
        <taxon>Zoopagomycota</taxon>
        <taxon>Entomophthoromycotina</taxon>
        <taxon>Entomophthoromycetes</taxon>
        <taxon>Entomophthorales</taxon>
        <taxon>Entomophthoraceae</taxon>
        <taxon>Entomophthora</taxon>
    </lineage>
</organism>
<sequence length="137" mass="15883">MPILALNPAEADRLYELIGYPSSWESETEEVCLALSKLSEDTLIRNNQLFKKVRGQYLPYMHPSLCLSLVSQAHKETGHGGIAKTFEWLQKNYFWENLCLLIPDVIVLQPRFKPRLLMYLTIHRGRLMSCPLTYLTL</sequence>
<dbReference type="Proteomes" id="UP001165960">
    <property type="component" value="Unassembled WGS sequence"/>
</dbReference>
<evidence type="ECO:0000313" key="2">
    <source>
        <dbReference type="Proteomes" id="UP001165960"/>
    </source>
</evidence>
<protein>
    <submittedName>
        <fullName evidence="1">Uncharacterized protein</fullName>
    </submittedName>
</protein>
<keyword evidence="2" id="KW-1185">Reference proteome</keyword>
<accession>A0ACC2RGE0</accession>
<evidence type="ECO:0000313" key="1">
    <source>
        <dbReference type="EMBL" id="KAJ9049130.1"/>
    </source>
</evidence>
<reference evidence="1" key="1">
    <citation type="submission" date="2022-04" db="EMBL/GenBank/DDBJ databases">
        <title>Genome of the entomopathogenic fungus Entomophthora muscae.</title>
        <authorList>
            <person name="Elya C."/>
            <person name="Lovett B.R."/>
            <person name="Lee E."/>
            <person name="Macias A.M."/>
            <person name="Hajek A.E."/>
            <person name="De Bivort B.L."/>
            <person name="Kasson M.T."/>
            <person name="De Fine Licht H.H."/>
            <person name="Stajich J.E."/>
        </authorList>
    </citation>
    <scope>NUCLEOTIDE SEQUENCE</scope>
    <source>
        <strain evidence="1">Berkeley</strain>
    </source>
</reference>
<gene>
    <name evidence="1" type="ORF">DSO57_1027831</name>
</gene>